<dbReference type="AlphaFoldDB" id="A0A935K4E5"/>
<dbReference type="InterPro" id="IPR006446">
    <property type="entry name" value="RhaTrfase"/>
</dbReference>
<dbReference type="Pfam" id="PF00535">
    <property type="entry name" value="Glycos_transf_2"/>
    <property type="match status" value="1"/>
</dbReference>
<dbReference type="Gene3D" id="3.90.550.10">
    <property type="entry name" value="Spore Coat Polysaccharide Biosynthesis Protein SpsA, Chain A"/>
    <property type="match status" value="1"/>
</dbReference>
<protein>
    <submittedName>
        <fullName evidence="5">Glycosyltransferase family 2 protein</fullName>
    </submittedName>
</protein>
<evidence type="ECO:0000259" key="4">
    <source>
        <dbReference type="Pfam" id="PF00535"/>
    </source>
</evidence>
<comment type="caution">
    <text evidence="5">The sequence shown here is derived from an EMBL/GenBank/DDBJ whole genome shotgun (WGS) entry which is preliminary data.</text>
</comment>
<dbReference type="CDD" id="cd02526">
    <property type="entry name" value="GT2_RfbF_like"/>
    <property type="match status" value="1"/>
</dbReference>
<dbReference type="SUPFAM" id="SSF53448">
    <property type="entry name" value="Nucleotide-diphospho-sugar transferases"/>
    <property type="match status" value="1"/>
</dbReference>
<dbReference type="EMBL" id="JADJMS010000045">
    <property type="protein sequence ID" value="MBK7416429.1"/>
    <property type="molecule type" value="Genomic_DNA"/>
</dbReference>
<organism evidence="5 6">
    <name type="scientific">Candidatus Dechloromonas phosphorivorans</name>
    <dbReference type="NCBI Taxonomy" id="2899244"/>
    <lineage>
        <taxon>Bacteria</taxon>
        <taxon>Pseudomonadati</taxon>
        <taxon>Pseudomonadota</taxon>
        <taxon>Betaproteobacteria</taxon>
        <taxon>Rhodocyclales</taxon>
        <taxon>Azonexaceae</taxon>
        <taxon>Dechloromonas</taxon>
    </lineage>
</organism>
<feature type="domain" description="Glycosyltransferase 2-like" evidence="4">
    <location>
        <begin position="11"/>
        <end position="119"/>
    </location>
</feature>
<dbReference type="PANTHER" id="PTHR43179:SF12">
    <property type="entry name" value="GALACTOFURANOSYLTRANSFERASE GLFT2"/>
    <property type="match status" value="1"/>
</dbReference>
<dbReference type="InterPro" id="IPR029044">
    <property type="entry name" value="Nucleotide-diphossugar_trans"/>
</dbReference>
<dbReference type="NCBIfam" id="TIGR01556">
    <property type="entry name" value="rhamnosyltran"/>
    <property type="match status" value="1"/>
</dbReference>
<dbReference type="InterPro" id="IPR001173">
    <property type="entry name" value="Glyco_trans_2-like"/>
</dbReference>
<evidence type="ECO:0000313" key="5">
    <source>
        <dbReference type="EMBL" id="MBK7416429.1"/>
    </source>
</evidence>
<keyword evidence="2" id="KW-0328">Glycosyltransferase</keyword>
<dbReference type="Proteomes" id="UP000739411">
    <property type="component" value="Unassembled WGS sequence"/>
</dbReference>
<evidence type="ECO:0000256" key="3">
    <source>
        <dbReference type="ARBA" id="ARBA00022679"/>
    </source>
</evidence>
<dbReference type="PANTHER" id="PTHR43179">
    <property type="entry name" value="RHAMNOSYLTRANSFERASE WBBL"/>
    <property type="match status" value="1"/>
</dbReference>
<proteinExistence type="inferred from homology"/>
<gene>
    <name evidence="5" type="ORF">IPJ38_16350</name>
</gene>
<name>A0A935K4E5_9RHOO</name>
<keyword evidence="3" id="KW-0808">Transferase</keyword>
<comment type="similarity">
    <text evidence="1">Belongs to the glycosyltransferase 2 family.</text>
</comment>
<dbReference type="GO" id="GO:0016757">
    <property type="term" value="F:glycosyltransferase activity"/>
    <property type="evidence" value="ECO:0007669"/>
    <property type="project" value="UniProtKB-KW"/>
</dbReference>
<reference evidence="5 6" key="1">
    <citation type="submission" date="2020-10" db="EMBL/GenBank/DDBJ databases">
        <title>Connecting structure to function with the recovery of over 1000 high-quality activated sludge metagenome-assembled genomes encoding full-length rRNA genes using long-read sequencing.</title>
        <authorList>
            <person name="Singleton C.M."/>
            <person name="Petriglieri F."/>
            <person name="Kristensen J.M."/>
            <person name="Kirkegaard R.H."/>
            <person name="Michaelsen T.Y."/>
            <person name="Andersen M.H."/>
            <person name="Karst S.M."/>
            <person name="Dueholm M.S."/>
            <person name="Nielsen P.H."/>
            <person name="Albertsen M."/>
        </authorList>
    </citation>
    <scope>NUCLEOTIDE SEQUENCE [LARGE SCALE GENOMIC DNA]</scope>
    <source>
        <strain evidence="5">EsbW_18-Q3-R4-48_BATAC.463</strain>
    </source>
</reference>
<evidence type="ECO:0000256" key="2">
    <source>
        <dbReference type="ARBA" id="ARBA00022676"/>
    </source>
</evidence>
<accession>A0A935K4E5</accession>
<evidence type="ECO:0000313" key="6">
    <source>
        <dbReference type="Proteomes" id="UP000739411"/>
    </source>
</evidence>
<evidence type="ECO:0000256" key="1">
    <source>
        <dbReference type="ARBA" id="ARBA00006739"/>
    </source>
</evidence>
<sequence>MINNNGSVWAVVVTYQPDLETLAVLLRAMVQQVDGIVVVDNGSGASALAWLAAYHTEVPFIVIPLFDNKGIALAQNVGINRAKVEGASYVILSDQDSEPAPDMVEKLKLVAEKQLAANVPLGAVAPIYKDAEDGLLSGFVQVGFFGFKRVGCEESNRVVEADFLIASGSLIPMATIDVVGGMDDELFIDHVDTEWCFRAKSQGYRLFGACNARMLHSLGDKRSKFWFLRWRTIPHHSPFRYYYIFRNSTLLQSRSYMPFFWKLADFGRCLRAMAYFGVFSPVRFACLGMMYRGFRDGLAGRVGKMP</sequence>